<accession>A0A7W3XZK4</accession>
<evidence type="ECO:0000313" key="1">
    <source>
        <dbReference type="EMBL" id="MBB0233124.1"/>
    </source>
</evidence>
<keyword evidence="2" id="KW-1185">Reference proteome</keyword>
<gene>
    <name evidence="1" type="ORF">FOE67_27430</name>
</gene>
<reference evidence="2" key="1">
    <citation type="submission" date="2019-10" db="EMBL/GenBank/DDBJ databases">
        <title>Streptomyces sp. nov., a novel actinobacterium isolated from alkaline environment.</title>
        <authorList>
            <person name="Golinska P."/>
        </authorList>
    </citation>
    <scope>NUCLEOTIDE SEQUENCE [LARGE SCALE GENOMIC DNA]</scope>
    <source>
        <strain evidence="2">DSM 42108</strain>
    </source>
</reference>
<sequence length="109" mass="11402">MVGAGLGALFLAFLVWTGVSMIGGERVTGTLTGFTVVSDEEIEAVVQVRKPADGVGVCTVRSQAEDGLEVGRAQFRFEAEGEVELRAVTLRTTQRGTSAELLGCVLAEG</sequence>
<organism evidence="1 2">
    <name type="scientific">Streptomyces calidiresistens</name>
    <dbReference type="NCBI Taxonomy" id="1485586"/>
    <lineage>
        <taxon>Bacteria</taxon>
        <taxon>Bacillati</taxon>
        <taxon>Actinomycetota</taxon>
        <taxon>Actinomycetes</taxon>
        <taxon>Kitasatosporales</taxon>
        <taxon>Streptomycetaceae</taxon>
        <taxon>Streptomyces</taxon>
    </lineage>
</organism>
<dbReference type="InterPro" id="IPR025443">
    <property type="entry name" value="DUF4307"/>
</dbReference>
<proteinExistence type="predicted"/>
<comment type="caution">
    <text evidence="1">The sequence shown here is derived from an EMBL/GenBank/DDBJ whole genome shotgun (WGS) entry which is preliminary data.</text>
</comment>
<dbReference type="AlphaFoldDB" id="A0A7W3XZK4"/>
<evidence type="ECO:0000313" key="2">
    <source>
        <dbReference type="Proteomes" id="UP000530234"/>
    </source>
</evidence>
<dbReference type="Proteomes" id="UP000530234">
    <property type="component" value="Unassembled WGS sequence"/>
</dbReference>
<protein>
    <submittedName>
        <fullName evidence="1">DUF4307 domain-containing protein</fullName>
    </submittedName>
</protein>
<name>A0A7W3XZK4_9ACTN</name>
<dbReference type="Pfam" id="PF14155">
    <property type="entry name" value="DUF4307"/>
    <property type="match status" value="1"/>
</dbReference>
<dbReference type="EMBL" id="VKHS01001523">
    <property type="protein sequence ID" value="MBB0233124.1"/>
    <property type="molecule type" value="Genomic_DNA"/>
</dbReference>